<reference evidence="2" key="1">
    <citation type="submission" date="2020-10" db="EMBL/GenBank/DDBJ databases">
        <title>Genome Sequence of Monilinia vaccinii-corymbosi Sheds Light on Mummy Berry Disease Infection of Blueberry and Mating Type.</title>
        <authorList>
            <person name="Yow A.G."/>
            <person name="Zhang Y."/>
            <person name="Bansal K."/>
            <person name="Eacker S.M."/>
            <person name="Sullivan S."/>
            <person name="Liachko I."/>
            <person name="Cubeta M.A."/>
            <person name="Rollins J.A."/>
            <person name="Ashrafi H."/>
        </authorList>
    </citation>
    <scope>NUCLEOTIDE SEQUENCE</scope>
    <source>
        <strain evidence="2">RL-1</strain>
    </source>
</reference>
<evidence type="ECO:0000313" key="3">
    <source>
        <dbReference type="Proteomes" id="UP000672032"/>
    </source>
</evidence>
<feature type="compositionally biased region" description="Low complexity" evidence="1">
    <location>
        <begin position="12"/>
        <end position="21"/>
    </location>
</feature>
<evidence type="ECO:0000256" key="1">
    <source>
        <dbReference type="SAM" id="MobiDB-lite"/>
    </source>
</evidence>
<dbReference type="AlphaFoldDB" id="A0A8A3P0H4"/>
<dbReference type="Proteomes" id="UP000672032">
    <property type="component" value="Chromosome 1"/>
</dbReference>
<sequence>MFASRTASRAAAAAGARARTSPLHAPMPMSMRHTARQTRLVSTTQAEGAKAGGASGFAAGVAGGALVLVGCYTYYHFSGAKSVVDAYSSTKNQFKKATSALSEKAPEPRRAVQWLRGATSSYAALIPGAQSFLDKAFDEVEKVQEKHGEEVDEIVHRMYEELKDLGRKGGLDVQSAVRVWSVLTKALGEIAEVGKDGLGELLDGHPEIREKVGGNLEKLKGMVENLGPDAKGELDDTYKKVSEILAGGVGVGSLEKVRKLIQEKSEKVRKVGEQAWEKGLDEWKADLEKHPKVKQMLEENADLLKSGNVTKIFEQVRRAIESGNTEELGKYIKDAGEKAKDSGLGQNVQQYAKQAAEKLGIPGSEKIWERLQRLQEVAKDHGDELEGLVKSAYEEIGKVVEKKVAEAEKLRGKVEKDVKK</sequence>
<name>A0A8A3P0H4_9HELO</name>
<gene>
    <name evidence="2" type="ORF">DSL72_003756</name>
</gene>
<proteinExistence type="predicted"/>
<keyword evidence="3" id="KW-1185">Reference proteome</keyword>
<dbReference type="OrthoDB" id="3883941at2759"/>
<dbReference type="EMBL" id="CP063405">
    <property type="protein sequence ID" value="QSZ29244.1"/>
    <property type="molecule type" value="Genomic_DNA"/>
</dbReference>
<accession>A0A8A3P0H4</accession>
<organism evidence="2 3">
    <name type="scientific">Monilinia vaccinii-corymbosi</name>
    <dbReference type="NCBI Taxonomy" id="61207"/>
    <lineage>
        <taxon>Eukaryota</taxon>
        <taxon>Fungi</taxon>
        <taxon>Dikarya</taxon>
        <taxon>Ascomycota</taxon>
        <taxon>Pezizomycotina</taxon>
        <taxon>Leotiomycetes</taxon>
        <taxon>Helotiales</taxon>
        <taxon>Sclerotiniaceae</taxon>
        <taxon>Monilinia</taxon>
    </lineage>
</organism>
<evidence type="ECO:0000313" key="2">
    <source>
        <dbReference type="EMBL" id="QSZ29244.1"/>
    </source>
</evidence>
<protein>
    <submittedName>
        <fullName evidence="2">Uncharacterized protein</fullName>
    </submittedName>
</protein>
<feature type="region of interest" description="Disordered" evidence="1">
    <location>
        <begin position="12"/>
        <end position="37"/>
    </location>
</feature>